<organism evidence="2 3">
    <name type="scientific">Chitinophaga fulva</name>
    <dbReference type="NCBI Taxonomy" id="2728842"/>
    <lineage>
        <taxon>Bacteria</taxon>
        <taxon>Pseudomonadati</taxon>
        <taxon>Bacteroidota</taxon>
        <taxon>Chitinophagia</taxon>
        <taxon>Chitinophagales</taxon>
        <taxon>Chitinophagaceae</taxon>
        <taxon>Chitinophaga</taxon>
    </lineage>
</organism>
<keyword evidence="1" id="KW-0812">Transmembrane</keyword>
<feature type="transmembrane region" description="Helical" evidence="1">
    <location>
        <begin position="260"/>
        <end position="279"/>
    </location>
</feature>
<dbReference type="EMBL" id="JABBGC010000001">
    <property type="protein sequence ID" value="NML38578.1"/>
    <property type="molecule type" value="Genomic_DNA"/>
</dbReference>
<sequence length="392" mass="44887">MQREYTYARGSRIFLFSFVALLAVIPMYTIYSMIVNGLPEPMVLTIIMVVGAIVLPVVLAIVFTNEGLSVIYTDNDGIRYKSFLYTRELLWSEVVGYRKDGNVVILVPGQKSKRKIQVSAYRSNYAELVRWADNRYRDLDRRHWDLDSHYRDRSSVKGTRVLDQGRLREAKHTAWTLNITATVLAALSFFLRHTVPWLPVLLIILLPVALMMVRRHRGFLIINTAKKEEILPDITWTTLCCTVGLFLFTMPVYTVGQVNLWIYTLIVEAALVGLTIFSIRDWEAKRSTKIVGVITYAFLLLIASYGMVVFINVFLDTRSAGLYQTTVVNKRISTGKSTSYYLEVWPWGPVRSSESISVVKSDYEETEINDLVNMELHRGALGLPWYRVTGIK</sequence>
<evidence type="ECO:0000256" key="1">
    <source>
        <dbReference type="SAM" id="Phobius"/>
    </source>
</evidence>
<protein>
    <recommendedName>
        <fullName evidence="4">PH domain-containing protein</fullName>
    </recommendedName>
</protein>
<accession>A0A848GRX6</accession>
<feature type="transmembrane region" description="Helical" evidence="1">
    <location>
        <begin position="291"/>
        <end position="315"/>
    </location>
</feature>
<evidence type="ECO:0000313" key="3">
    <source>
        <dbReference type="Proteomes" id="UP000583266"/>
    </source>
</evidence>
<comment type="caution">
    <text evidence="2">The sequence shown here is derived from an EMBL/GenBank/DDBJ whole genome shotgun (WGS) entry which is preliminary data.</text>
</comment>
<evidence type="ECO:0008006" key="4">
    <source>
        <dbReference type="Google" id="ProtNLM"/>
    </source>
</evidence>
<keyword evidence="3" id="KW-1185">Reference proteome</keyword>
<feature type="transmembrane region" description="Helical" evidence="1">
    <location>
        <begin position="234"/>
        <end position="254"/>
    </location>
</feature>
<gene>
    <name evidence="2" type="ORF">HHL17_15325</name>
</gene>
<feature type="transmembrane region" description="Helical" evidence="1">
    <location>
        <begin position="197"/>
        <end position="213"/>
    </location>
</feature>
<feature type="transmembrane region" description="Helical" evidence="1">
    <location>
        <begin position="43"/>
        <end position="63"/>
    </location>
</feature>
<dbReference type="RefSeq" id="WP_169225562.1">
    <property type="nucleotide sequence ID" value="NZ_JABBGC010000001.1"/>
</dbReference>
<dbReference type="AlphaFoldDB" id="A0A848GRX6"/>
<dbReference type="Proteomes" id="UP000583266">
    <property type="component" value="Unassembled WGS sequence"/>
</dbReference>
<name>A0A848GRX6_9BACT</name>
<evidence type="ECO:0000313" key="2">
    <source>
        <dbReference type="EMBL" id="NML38578.1"/>
    </source>
</evidence>
<feature type="transmembrane region" description="Helical" evidence="1">
    <location>
        <begin position="174"/>
        <end position="191"/>
    </location>
</feature>
<reference evidence="2 3" key="1">
    <citation type="submission" date="2020-04" db="EMBL/GenBank/DDBJ databases">
        <title>Chitinophaga sp. G-6-1-13 sp. nov., isolated from soil.</title>
        <authorList>
            <person name="Dahal R.H."/>
            <person name="Chaudhary D.K."/>
        </authorList>
    </citation>
    <scope>NUCLEOTIDE SEQUENCE [LARGE SCALE GENOMIC DNA]</scope>
    <source>
        <strain evidence="2 3">G-6-1-13</strain>
    </source>
</reference>
<keyword evidence="1" id="KW-1133">Transmembrane helix</keyword>
<feature type="transmembrane region" description="Helical" evidence="1">
    <location>
        <begin position="12"/>
        <end position="31"/>
    </location>
</feature>
<proteinExistence type="predicted"/>
<keyword evidence="1" id="KW-0472">Membrane</keyword>